<dbReference type="EMBL" id="CP109967">
    <property type="protein sequence ID" value="WAJ72498.1"/>
    <property type="molecule type" value="Genomic_DNA"/>
</dbReference>
<accession>A0ABY7ASJ9</accession>
<dbReference type="SUPFAM" id="SSF53790">
    <property type="entry name" value="Tetrapyrrole methylase"/>
    <property type="match status" value="1"/>
</dbReference>
<evidence type="ECO:0000313" key="11">
    <source>
        <dbReference type="Proteomes" id="UP001163726"/>
    </source>
</evidence>
<protein>
    <recommendedName>
        <fullName evidence="3">uroporphyrinogen-III C-methyltransferase</fullName>
        <ecNumber evidence="3">2.1.1.107</ecNumber>
    </recommendedName>
</protein>
<dbReference type="NCBIfam" id="NF004790">
    <property type="entry name" value="PRK06136.1"/>
    <property type="match status" value="1"/>
</dbReference>
<dbReference type="CDD" id="cd11642">
    <property type="entry name" value="SUMT"/>
    <property type="match status" value="1"/>
</dbReference>
<dbReference type="PANTHER" id="PTHR45790">
    <property type="entry name" value="SIROHEME SYNTHASE-RELATED"/>
    <property type="match status" value="1"/>
</dbReference>
<sequence length="267" mass="28778">MFKLVNENNDVGKVSLVGSGPGDADLLTIKALRCIQTADIILYDRLVSEDVRALFPSDTPAFYVGKAMGNHCIPQEKLNELLVEKALKGFSICRLKGGDPFVFGRGGEEMLILRENGIEVEVIPGITSGIGAAAYSGIPVTHRGISQACTFVTAHAEKELMIDWKALAAVNHTLVFYMGLSKLPVITTQLTQHGLSANTPAALIENGCRNEQRVFTGTLAELEIMAKHNNLKSPSLIVVGQVVELAESLHWFGTLTSTQSQCTQLSA</sequence>
<dbReference type="GO" id="GO:0004851">
    <property type="term" value="F:uroporphyrin-III C-methyltransferase activity"/>
    <property type="evidence" value="ECO:0007669"/>
    <property type="project" value="UniProtKB-EC"/>
</dbReference>
<evidence type="ECO:0000256" key="2">
    <source>
        <dbReference type="ARBA" id="ARBA00005879"/>
    </source>
</evidence>
<dbReference type="InterPro" id="IPR014776">
    <property type="entry name" value="4pyrrole_Mease_sub2"/>
</dbReference>
<evidence type="ECO:0000256" key="7">
    <source>
        <dbReference type="ARBA" id="ARBA00023244"/>
    </source>
</evidence>
<dbReference type="InterPro" id="IPR003043">
    <property type="entry name" value="Uropor_MeTrfase_CS"/>
</dbReference>
<evidence type="ECO:0000256" key="6">
    <source>
        <dbReference type="ARBA" id="ARBA00022691"/>
    </source>
</evidence>
<gene>
    <name evidence="10" type="primary">cobA</name>
    <name evidence="10" type="ORF">OLW01_17365</name>
</gene>
<evidence type="ECO:0000256" key="1">
    <source>
        <dbReference type="ARBA" id="ARBA00004953"/>
    </source>
</evidence>
<comment type="similarity">
    <text evidence="2">Belongs to the precorrin methyltransferase family.</text>
</comment>
<dbReference type="RefSeq" id="WP_268077297.1">
    <property type="nucleotide sequence ID" value="NZ_CP109967.1"/>
</dbReference>
<dbReference type="InterPro" id="IPR000878">
    <property type="entry name" value="4pyrrol_Mease"/>
</dbReference>
<geneLocation type="plasmid" evidence="10 11">
    <name>pCadTS8_2</name>
</geneLocation>
<evidence type="ECO:0000256" key="8">
    <source>
        <dbReference type="ARBA" id="ARBA00025705"/>
    </source>
</evidence>
<keyword evidence="10" id="KW-0614">Plasmid</keyword>
<dbReference type="Proteomes" id="UP001163726">
    <property type="component" value="Plasmid pCadTS8_2"/>
</dbReference>
<dbReference type="InterPro" id="IPR014777">
    <property type="entry name" value="4pyrrole_Mease_sub1"/>
</dbReference>
<evidence type="ECO:0000259" key="9">
    <source>
        <dbReference type="Pfam" id="PF00590"/>
    </source>
</evidence>
<dbReference type="PANTHER" id="PTHR45790:SF3">
    <property type="entry name" value="S-ADENOSYL-L-METHIONINE-DEPENDENT UROPORPHYRINOGEN III METHYLTRANSFERASE, CHLOROPLASTIC"/>
    <property type="match status" value="1"/>
</dbReference>
<dbReference type="InterPro" id="IPR035996">
    <property type="entry name" value="4pyrrol_Methylase_sf"/>
</dbReference>
<keyword evidence="7" id="KW-0627">Porphyrin biosynthesis</keyword>
<evidence type="ECO:0000256" key="5">
    <source>
        <dbReference type="ARBA" id="ARBA00022679"/>
    </source>
</evidence>
<keyword evidence="11" id="KW-1185">Reference proteome</keyword>
<evidence type="ECO:0000256" key="4">
    <source>
        <dbReference type="ARBA" id="ARBA00022603"/>
    </source>
</evidence>
<dbReference type="Gene3D" id="3.40.1010.10">
    <property type="entry name" value="Cobalt-precorrin-4 Transmethylase, Domain 1"/>
    <property type="match status" value="1"/>
</dbReference>
<reference evidence="10" key="1">
    <citation type="submission" date="2022-10" db="EMBL/GenBank/DDBJ databases">
        <title>Catenovulum adriacola sp. nov. isolated in the Harbour of Susak.</title>
        <authorList>
            <person name="Schoch T."/>
            <person name="Reich S.J."/>
            <person name="Stoeferle S."/>
            <person name="Flaiz M."/>
            <person name="Kazda M."/>
            <person name="Riedel C.U."/>
            <person name="Duerre P."/>
        </authorList>
    </citation>
    <scope>NUCLEOTIDE SEQUENCE</scope>
    <source>
        <strain evidence="10">TS8</strain>
        <plasmid evidence="10">pCadTS8_2</plasmid>
    </source>
</reference>
<dbReference type="EC" id="2.1.1.107" evidence="3"/>
<name>A0ABY7ASJ9_9ALTE</name>
<dbReference type="InterPro" id="IPR050161">
    <property type="entry name" value="Siro_Cobalamin_biosynth"/>
</dbReference>
<dbReference type="GO" id="GO:0032259">
    <property type="term" value="P:methylation"/>
    <property type="evidence" value="ECO:0007669"/>
    <property type="project" value="UniProtKB-KW"/>
</dbReference>
<evidence type="ECO:0000256" key="3">
    <source>
        <dbReference type="ARBA" id="ARBA00012162"/>
    </source>
</evidence>
<organism evidence="10 11">
    <name type="scientific">Catenovulum adriaticum</name>
    <dbReference type="NCBI Taxonomy" id="2984846"/>
    <lineage>
        <taxon>Bacteria</taxon>
        <taxon>Pseudomonadati</taxon>
        <taxon>Pseudomonadota</taxon>
        <taxon>Gammaproteobacteria</taxon>
        <taxon>Alteromonadales</taxon>
        <taxon>Alteromonadaceae</taxon>
        <taxon>Catenovulum</taxon>
    </lineage>
</organism>
<comment type="pathway">
    <text evidence="8">Porphyrin-containing compound metabolism; siroheme biosynthesis; precorrin-2 from uroporphyrinogen III: step 1/1.</text>
</comment>
<feature type="domain" description="Tetrapyrrole methylase" evidence="9">
    <location>
        <begin position="13"/>
        <end position="222"/>
    </location>
</feature>
<proteinExistence type="inferred from homology"/>
<keyword evidence="4 10" id="KW-0489">Methyltransferase</keyword>
<keyword evidence="5 10" id="KW-0808">Transferase</keyword>
<dbReference type="PROSITE" id="PS00839">
    <property type="entry name" value="SUMT_1"/>
    <property type="match status" value="1"/>
</dbReference>
<dbReference type="NCBIfam" id="TIGR01469">
    <property type="entry name" value="cobA_cysG_Cterm"/>
    <property type="match status" value="1"/>
</dbReference>
<keyword evidence="6" id="KW-0949">S-adenosyl-L-methionine</keyword>
<dbReference type="Pfam" id="PF00590">
    <property type="entry name" value="TP_methylase"/>
    <property type="match status" value="1"/>
</dbReference>
<comment type="pathway">
    <text evidence="1">Cofactor biosynthesis; adenosylcobalamin biosynthesis.</text>
</comment>
<dbReference type="Gene3D" id="3.30.950.10">
    <property type="entry name" value="Methyltransferase, Cobalt-precorrin-4 Transmethylase, Domain 2"/>
    <property type="match status" value="1"/>
</dbReference>
<dbReference type="InterPro" id="IPR006366">
    <property type="entry name" value="CobA/CysG_C"/>
</dbReference>
<evidence type="ECO:0000313" key="10">
    <source>
        <dbReference type="EMBL" id="WAJ72498.1"/>
    </source>
</evidence>